<protein>
    <submittedName>
        <fullName evidence="9">Uncharacterized protein</fullName>
    </submittedName>
</protein>
<reference evidence="9 10" key="1">
    <citation type="submission" date="2020-08" db="EMBL/GenBank/DDBJ databases">
        <authorList>
            <person name="Hejnol A."/>
        </authorList>
    </citation>
    <scope>NUCLEOTIDE SEQUENCE [LARGE SCALE GENOMIC DNA]</scope>
</reference>
<feature type="chain" id="PRO_5029724140" evidence="8">
    <location>
        <begin position="18"/>
        <end position="814"/>
    </location>
</feature>
<keyword evidence="4 7" id="KW-1133">Transmembrane helix</keyword>
<evidence type="ECO:0000256" key="5">
    <source>
        <dbReference type="ARBA" id="ARBA00023136"/>
    </source>
</evidence>
<feature type="transmembrane region" description="Helical" evidence="7">
    <location>
        <begin position="433"/>
        <end position="459"/>
    </location>
</feature>
<comment type="caution">
    <text evidence="9">The sequence shown here is derived from an EMBL/GenBank/DDBJ whole genome shotgun (WGS) entry which is preliminary data.</text>
</comment>
<keyword evidence="3 7" id="KW-0812">Transmembrane</keyword>
<dbReference type="Proteomes" id="UP000549394">
    <property type="component" value="Unassembled WGS sequence"/>
</dbReference>
<evidence type="ECO:0000313" key="9">
    <source>
        <dbReference type="EMBL" id="CAD5123836.1"/>
    </source>
</evidence>
<evidence type="ECO:0000256" key="1">
    <source>
        <dbReference type="ARBA" id="ARBA00004141"/>
    </source>
</evidence>
<accession>A0A7I8W5L5</accession>
<dbReference type="PANTHER" id="PTHR22730:SF1">
    <property type="entry name" value="PROMININ-LIKE PROTEIN"/>
    <property type="match status" value="1"/>
</dbReference>
<dbReference type="OrthoDB" id="6229420at2759"/>
<keyword evidence="10" id="KW-1185">Reference proteome</keyword>
<feature type="signal peptide" evidence="8">
    <location>
        <begin position="1"/>
        <end position="17"/>
    </location>
</feature>
<gene>
    <name evidence="9" type="ORF">DGYR_LOCUS11469</name>
</gene>
<dbReference type="InterPro" id="IPR008795">
    <property type="entry name" value="Prominin"/>
</dbReference>
<evidence type="ECO:0000256" key="7">
    <source>
        <dbReference type="SAM" id="Phobius"/>
    </source>
</evidence>
<comment type="subcellular location">
    <subcellularLocation>
        <location evidence="1">Membrane</location>
        <topology evidence="1">Multi-pass membrane protein</topology>
    </subcellularLocation>
</comment>
<evidence type="ECO:0000256" key="3">
    <source>
        <dbReference type="ARBA" id="ARBA00022692"/>
    </source>
</evidence>
<comment type="similarity">
    <text evidence="2">Belongs to the prominin family.</text>
</comment>
<proteinExistence type="inferred from homology"/>
<organism evidence="9 10">
    <name type="scientific">Dimorphilus gyrociliatus</name>
    <dbReference type="NCBI Taxonomy" id="2664684"/>
    <lineage>
        <taxon>Eukaryota</taxon>
        <taxon>Metazoa</taxon>
        <taxon>Spiralia</taxon>
        <taxon>Lophotrochozoa</taxon>
        <taxon>Annelida</taxon>
        <taxon>Polychaeta</taxon>
        <taxon>Polychaeta incertae sedis</taxon>
        <taxon>Dinophilidae</taxon>
        <taxon>Dimorphilus</taxon>
    </lineage>
</organism>
<keyword evidence="6" id="KW-0325">Glycoprotein</keyword>
<dbReference type="PANTHER" id="PTHR22730">
    <property type="entry name" value="PROMININ PROM PROTEIN"/>
    <property type="match status" value="1"/>
</dbReference>
<evidence type="ECO:0000313" key="10">
    <source>
        <dbReference type="Proteomes" id="UP000549394"/>
    </source>
</evidence>
<feature type="transmembrane region" description="Helical" evidence="7">
    <location>
        <begin position="130"/>
        <end position="153"/>
    </location>
</feature>
<feature type="transmembrane region" description="Helical" evidence="7">
    <location>
        <begin position="386"/>
        <end position="412"/>
    </location>
</feature>
<sequence>MYLRALLLWYLMRTAEGEFFGSDQFKTNVNVLEKGVHNLYHSATKICGFIHRKIISDYYKKLGLVPSENGNDINWSEVAKYFIGYITLSSICLVLSIVVPVTFLIICCCRTRGKCGRDNTPREKSRDRTVRIACSSILAVLTIGTFFCLFFAYTSNDILSETVSEPNGVLSKSIRNLKRMANYRDNIIKEMLDLRTKARSLAYKAKKELKDLAFEEIFNNSTDLSEISRQNELAINFTKSIQESFVKYQHDYHYVYNISEKLQEYLPNISLAEQLDNNACTRLIKSKNLANEIKNFNDNIFKTIENVMKKLSGKITDAYEYRNNLMNNFTVVFKSHKQLIQEADIGAEKIELIDEMISRLRDLPLNRTLVAISTKPMSDNIQHYEFFRFGLSLGLCLLINIILIIYAVALILPCLYGPKHPRKMHASAEVASSFLVLGTGLGIVAFSISLGMVVFLFLFGGITYTEVCRYAQPSISDIGRTPLGNVINAVVNERLLKGTPVYNISVTDVLSNCQSNVSIYEALNLESALHLRDYFNDGDRIDQIGSLYSDLGKAIKPLENHSIYPSKHQFEEFESSLKKFSKGKRYIKRMKDWTEGWHTCFKTLYKHNEIKTVRNLYKRDIKNMKSIVSNLNNVQYKKILRESRNVSDLISSVSDLFQARIEEIKTFQDRMAVDGIYKIHNMAKLIIPLQSLKHLIFHDMGRCGHLYSSLEELFTFGCTDILQALNAFWVAMGIAVMLLLLSFSATTSLVVLNRRKGKSSQCYKELNNVSDSPRKSAANKLQWRNEKKSLKTVKTDLLLLTPPTGDESPDLSRR</sequence>
<evidence type="ECO:0000256" key="4">
    <source>
        <dbReference type="ARBA" id="ARBA00022989"/>
    </source>
</evidence>
<dbReference type="AlphaFoldDB" id="A0A7I8W5L5"/>
<dbReference type="GO" id="GO:0016020">
    <property type="term" value="C:membrane"/>
    <property type="evidence" value="ECO:0007669"/>
    <property type="project" value="UniProtKB-SubCell"/>
</dbReference>
<name>A0A7I8W5L5_9ANNE</name>
<evidence type="ECO:0000256" key="2">
    <source>
        <dbReference type="ARBA" id="ARBA00006058"/>
    </source>
</evidence>
<keyword evidence="8" id="KW-0732">Signal</keyword>
<feature type="transmembrane region" description="Helical" evidence="7">
    <location>
        <begin position="82"/>
        <end position="109"/>
    </location>
</feature>
<dbReference type="Pfam" id="PF05478">
    <property type="entry name" value="Prominin"/>
    <property type="match status" value="2"/>
</dbReference>
<evidence type="ECO:0000256" key="8">
    <source>
        <dbReference type="SAM" id="SignalP"/>
    </source>
</evidence>
<evidence type="ECO:0000256" key="6">
    <source>
        <dbReference type="ARBA" id="ARBA00023180"/>
    </source>
</evidence>
<feature type="transmembrane region" description="Helical" evidence="7">
    <location>
        <begin position="728"/>
        <end position="752"/>
    </location>
</feature>
<keyword evidence="5 7" id="KW-0472">Membrane</keyword>
<dbReference type="EMBL" id="CAJFCJ010000019">
    <property type="protein sequence ID" value="CAD5123836.1"/>
    <property type="molecule type" value="Genomic_DNA"/>
</dbReference>